<reference evidence="1 2" key="1">
    <citation type="journal article" date="2019" name="Genome Biol. Evol.">
        <title>Insights into the evolution of the New World diploid cottons (Gossypium, subgenus Houzingenia) based on genome sequencing.</title>
        <authorList>
            <person name="Grover C.E."/>
            <person name="Arick M.A. 2nd"/>
            <person name="Thrash A."/>
            <person name="Conover J.L."/>
            <person name="Sanders W.S."/>
            <person name="Peterson D.G."/>
            <person name="Frelichowski J.E."/>
            <person name="Scheffler J.A."/>
            <person name="Scheffler B.E."/>
            <person name="Wendel J.F."/>
        </authorList>
    </citation>
    <scope>NUCLEOTIDE SEQUENCE [LARGE SCALE GENOMIC DNA]</scope>
    <source>
        <strain evidence="1">27</strain>
        <tissue evidence="1">Leaf</tissue>
    </source>
</reference>
<gene>
    <name evidence="1" type="ORF">Godav_029569</name>
</gene>
<evidence type="ECO:0000313" key="2">
    <source>
        <dbReference type="Proteomes" id="UP000593561"/>
    </source>
</evidence>
<keyword evidence="2" id="KW-1185">Reference proteome</keyword>
<sequence>MSAQKNLLWICPRFLEFIYFSQEWLALALAHFM</sequence>
<name>A0A7J8TFV0_GOSDV</name>
<evidence type="ECO:0000313" key="1">
    <source>
        <dbReference type="EMBL" id="MBA0637047.1"/>
    </source>
</evidence>
<dbReference type="Proteomes" id="UP000593561">
    <property type="component" value="Unassembled WGS sequence"/>
</dbReference>
<proteinExistence type="predicted"/>
<comment type="caution">
    <text evidence="1">The sequence shown here is derived from an EMBL/GenBank/DDBJ whole genome shotgun (WGS) entry which is preliminary data.</text>
</comment>
<dbReference type="EMBL" id="JABFAC010247775">
    <property type="protein sequence ID" value="MBA0637047.1"/>
    <property type="molecule type" value="Genomic_DNA"/>
</dbReference>
<accession>A0A7J8TFV0</accession>
<protein>
    <submittedName>
        <fullName evidence="1">Uncharacterized protein</fullName>
    </submittedName>
</protein>
<organism evidence="1 2">
    <name type="scientific">Gossypium davidsonii</name>
    <name type="common">Davidson's cotton</name>
    <name type="synonym">Gossypium klotzschianum subsp. davidsonii</name>
    <dbReference type="NCBI Taxonomy" id="34287"/>
    <lineage>
        <taxon>Eukaryota</taxon>
        <taxon>Viridiplantae</taxon>
        <taxon>Streptophyta</taxon>
        <taxon>Embryophyta</taxon>
        <taxon>Tracheophyta</taxon>
        <taxon>Spermatophyta</taxon>
        <taxon>Magnoliopsida</taxon>
        <taxon>eudicotyledons</taxon>
        <taxon>Gunneridae</taxon>
        <taxon>Pentapetalae</taxon>
        <taxon>rosids</taxon>
        <taxon>malvids</taxon>
        <taxon>Malvales</taxon>
        <taxon>Malvaceae</taxon>
        <taxon>Malvoideae</taxon>
        <taxon>Gossypium</taxon>
    </lineage>
</organism>
<dbReference type="AlphaFoldDB" id="A0A7J8TFV0"/>